<evidence type="ECO:0000313" key="1">
    <source>
        <dbReference type="EMBL" id="TRY91900.1"/>
    </source>
</evidence>
<accession>A0A553QPJ1</accession>
<protein>
    <submittedName>
        <fullName evidence="1">Uncharacterized protein</fullName>
    </submittedName>
</protein>
<comment type="caution">
    <text evidence="1">The sequence shown here is derived from an EMBL/GenBank/DDBJ whole genome shotgun (WGS) entry which is preliminary data.</text>
</comment>
<proteinExistence type="predicted"/>
<sequence length="69" mass="7101">MNALGFEGMAVMASGLGQLGTTADKTVAILLFVLAVCLCDGELYNVIKASSGAARSRFHPSTVVELGLN</sequence>
<evidence type="ECO:0000313" key="2">
    <source>
        <dbReference type="Proteomes" id="UP000316079"/>
    </source>
</evidence>
<dbReference type="OrthoDB" id="6612291at2759"/>
<dbReference type="EMBL" id="SRMA01025705">
    <property type="protein sequence ID" value="TRY91900.1"/>
    <property type="molecule type" value="Genomic_DNA"/>
</dbReference>
<reference evidence="1 2" key="1">
    <citation type="journal article" date="2019" name="Sci. Data">
        <title>Hybrid genome assembly and annotation of Danionella translucida.</title>
        <authorList>
            <person name="Kadobianskyi M."/>
            <person name="Schulze L."/>
            <person name="Schuelke M."/>
            <person name="Judkewitz B."/>
        </authorList>
    </citation>
    <scope>NUCLEOTIDE SEQUENCE [LARGE SCALE GENOMIC DNA]</scope>
    <source>
        <strain evidence="1 2">Bolton</strain>
    </source>
</reference>
<gene>
    <name evidence="1" type="ORF">DNTS_024113</name>
</gene>
<organism evidence="1 2">
    <name type="scientific">Danionella cerebrum</name>
    <dbReference type="NCBI Taxonomy" id="2873325"/>
    <lineage>
        <taxon>Eukaryota</taxon>
        <taxon>Metazoa</taxon>
        <taxon>Chordata</taxon>
        <taxon>Craniata</taxon>
        <taxon>Vertebrata</taxon>
        <taxon>Euteleostomi</taxon>
        <taxon>Actinopterygii</taxon>
        <taxon>Neopterygii</taxon>
        <taxon>Teleostei</taxon>
        <taxon>Ostariophysi</taxon>
        <taxon>Cypriniformes</taxon>
        <taxon>Danionidae</taxon>
        <taxon>Danioninae</taxon>
        <taxon>Danionella</taxon>
    </lineage>
</organism>
<keyword evidence="2" id="KW-1185">Reference proteome</keyword>
<dbReference type="Proteomes" id="UP000316079">
    <property type="component" value="Unassembled WGS sequence"/>
</dbReference>
<dbReference type="AlphaFoldDB" id="A0A553QPJ1"/>
<name>A0A553QPJ1_9TELE</name>